<dbReference type="GO" id="GO:0006869">
    <property type="term" value="P:lipid transport"/>
    <property type="evidence" value="ECO:0007669"/>
    <property type="project" value="InterPro"/>
</dbReference>
<dbReference type="AlphaFoldDB" id="A0A3B3DWD4"/>
<protein>
    <submittedName>
        <fullName evidence="4">Si:cabz01007807.1</fullName>
    </submittedName>
</protein>
<sequence length="540" mass="59377">MLDASSGEDEEGSVQHGEKRKKLKIKFIPQRGFAISLEKLSNEPKGAAGSTPRKDSKTQIEDLRHSNNNTPDGMGQAAAMDHDDPERPGRDSPGPDASHRPKKAAVLKHSLKSRRSSKVNAEDSAEDLEDGVVDRREGSKTKHFKGKRKSKTTNTLSESSECSSQRSETASAEGFAEEDQHDEEDDGDDDLYKPKKSSKMKGFKKGKRKSKSKHQEGKDPAGAAGNEHLSEAAKAEWLAAQKDERTVAGEDEDEDEDGDTDSLMEWWYTVEKWDEVLSDEEDAAVMKDESKSFTILADKVDRGLRVFNKMFTERAEVLWQSVIMLHTLADDISEFHHKAKIAGITGGTTTAVGGIAAITGLVLVPFTLGASLVITAVGAGVAAAGGITSASAAISDNVNNNNERKKMEVLLKEYEDQLEDIANILHFVNQGLYRLRGHPFLRSGTQHYSQDWEIRRAVQMISMVDSPVMKATEVADKAVSSLQGLFKGMDEYFVKESRELKKGCRKEVVGRIREVAGVLNDSLVDLNAIREELQEATGFI</sequence>
<accession>A0A3B3DWD4</accession>
<proteinExistence type="inferred from homology"/>
<feature type="compositionally biased region" description="Acidic residues" evidence="3">
    <location>
        <begin position="1"/>
        <end position="12"/>
    </location>
</feature>
<evidence type="ECO:0000313" key="4">
    <source>
        <dbReference type="Ensembl" id="ENSOMEP00000034236.1"/>
    </source>
</evidence>
<dbReference type="PANTHER" id="PTHR14096">
    <property type="entry name" value="APOLIPOPROTEIN L"/>
    <property type="match status" value="1"/>
</dbReference>
<keyword evidence="2" id="KW-0175">Coiled coil</keyword>
<feature type="region of interest" description="Disordered" evidence="3">
    <location>
        <begin position="1"/>
        <end position="225"/>
    </location>
</feature>
<evidence type="ECO:0000256" key="2">
    <source>
        <dbReference type="SAM" id="Coils"/>
    </source>
</evidence>
<reference evidence="4" key="1">
    <citation type="submission" date="2025-08" db="UniProtKB">
        <authorList>
            <consortium name="Ensembl"/>
        </authorList>
    </citation>
    <scope>IDENTIFICATION</scope>
</reference>
<dbReference type="GO" id="GO:0042157">
    <property type="term" value="P:lipoprotein metabolic process"/>
    <property type="evidence" value="ECO:0007669"/>
    <property type="project" value="InterPro"/>
</dbReference>
<keyword evidence="5" id="KW-1185">Reference proteome</keyword>
<dbReference type="PaxDb" id="30732-ENSOMEP00000034236"/>
<reference evidence="4" key="2">
    <citation type="submission" date="2025-09" db="UniProtKB">
        <authorList>
            <consortium name="Ensembl"/>
        </authorList>
    </citation>
    <scope>IDENTIFICATION</scope>
</reference>
<feature type="coiled-coil region" evidence="2">
    <location>
        <begin position="397"/>
        <end position="424"/>
    </location>
</feature>
<name>A0A3B3DWD4_ORYME</name>
<dbReference type="GO" id="GO:0008289">
    <property type="term" value="F:lipid binding"/>
    <property type="evidence" value="ECO:0007669"/>
    <property type="project" value="InterPro"/>
</dbReference>
<feature type="compositionally biased region" description="Basic residues" evidence="3">
    <location>
        <begin position="194"/>
        <end position="212"/>
    </location>
</feature>
<dbReference type="GO" id="GO:0016020">
    <property type="term" value="C:membrane"/>
    <property type="evidence" value="ECO:0007669"/>
    <property type="project" value="TreeGrafter"/>
</dbReference>
<dbReference type="Ensembl" id="ENSOMET00000028061.1">
    <property type="protein sequence ID" value="ENSOMEP00000034236.1"/>
    <property type="gene ID" value="ENSOMEG00000020724.1"/>
</dbReference>
<dbReference type="GO" id="GO:0005576">
    <property type="term" value="C:extracellular region"/>
    <property type="evidence" value="ECO:0007669"/>
    <property type="project" value="InterPro"/>
</dbReference>
<dbReference type="PANTHER" id="PTHR14096:SF64">
    <property type="match status" value="1"/>
</dbReference>
<dbReference type="Pfam" id="PF05461">
    <property type="entry name" value="ApoL"/>
    <property type="match status" value="1"/>
</dbReference>
<evidence type="ECO:0000256" key="3">
    <source>
        <dbReference type="SAM" id="MobiDB-lite"/>
    </source>
</evidence>
<feature type="compositionally biased region" description="Basic and acidic residues" evidence="3">
    <location>
        <begin position="52"/>
        <end position="65"/>
    </location>
</feature>
<feature type="compositionally biased region" description="Low complexity" evidence="3">
    <location>
        <begin position="152"/>
        <end position="171"/>
    </location>
</feature>
<dbReference type="Proteomes" id="UP000261560">
    <property type="component" value="Unplaced"/>
</dbReference>
<evidence type="ECO:0000256" key="1">
    <source>
        <dbReference type="ARBA" id="ARBA00010090"/>
    </source>
</evidence>
<feature type="compositionally biased region" description="Basic residues" evidence="3">
    <location>
        <begin position="141"/>
        <end position="151"/>
    </location>
</feature>
<comment type="similarity">
    <text evidence="1">Belongs to the apolipoprotein L family.</text>
</comment>
<feature type="compositionally biased region" description="Acidic residues" evidence="3">
    <location>
        <begin position="175"/>
        <end position="189"/>
    </location>
</feature>
<dbReference type="InterPro" id="IPR008405">
    <property type="entry name" value="ApoL"/>
</dbReference>
<evidence type="ECO:0000313" key="5">
    <source>
        <dbReference type="Proteomes" id="UP000261560"/>
    </source>
</evidence>
<dbReference type="GeneTree" id="ENSGT01030000234599"/>
<feature type="compositionally biased region" description="Basic residues" evidence="3">
    <location>
        <begin position="100"/>
        <end position="117"/>
    </location>
</feature>
<organism evidence="4 5">
    <name type="scientific">Oryzias melastigma</name>
    <name type="common">Marine medaka</name>
    <dbReference type="NCBI Taxonomy" id="30732"/>
    <lineage>
        <taxon>Eukaryota</taxon>
        <taxon>Metazoa</taxon>
        <taxon>Chordata</taxon>
        <taxon>Craniata</taxon>
        <taxon>Vertebrata</taxon>
        <taxon>Euteleostomi</taxon>
        <taxon>Actinopterygii</taxon>
        <taxon>Neopterygii</taxon>
        <taxon>Teleostei</taxon>
        <taxon>Neoteleostei</taxon>
        <taxon>Acanthomorphata</taxon>
        <taxon>Ovalentaria</taxon>
        <taxon>Atherinomorphae</taxon>
        <taxon>Beloniformes</taxon>
        <taxon>Adrianichthyidae</taxon>
        <taxon>Oryziinae</taxon>
        <taxon>Oryzias</taxon>
    </lineage>
</organism>
<dbReference type="STRING" id="30732.ENSOMEP00000034236"/>
<feature type="compositionally biased region" description="Basic and acidic residues" evidence="3">
    <location>
        <begin position="80"/>
        <end position="90"/>
    </location>
</feature>